<name>A0A074YMQ8_AURSE</name>
<dbReference type="RefSeq" id="XP_013343864.1">
    <property type="nucleotide sequence ID" value="XM_013488410.1"/>
</dbReference>
<dbReference type="Gene3D" id="3.40.50.880">
    <property type="match status" value="1"/>
</dbReference>
<dbReference type="OMA" id="YRMTVIS"/>
<dbReference type="Proteomes" id="UP000030641">
    <property type="component" value="Unassembled WGS sequence"/>
</dbReference>
<evidence type="ECO:0000313" key="4">
    <source>
        <dbReference type="Proteomes" id="UP000030641"/>
    </source>
</evidence>
<dbReference type="GeneID" id="25366475"/>
<evidence type="ECO:0000256" key="2">
    <source>
        <dbReference type="ARBA" id="ARBA00048082"/>
    </source>
</evidence>
<keyword evidence="4" id="KW-1185">Reference proteome</keyword>
<sequence>MASSQKVLIVLSDADHFDMKKTSGPDAGKVVSQPSGFFLMELAKPLSKLLDAGYEVTFATPEGKEPVPDPNSENLLAFAGNFYERRRENELLARMKKENGFSSPRKFRDISDEELESFRGVFIPGGHAPLTDLGDNKELGRILEHFHGKQKPTATICHGPYAFLSTKASSGKFSYAGYKITSWSDMEESMMEMMLGAEIPKVEGALRAEGAEMIEGIGQKVGYITVDREVISGANPMAANPMADKFIEMMKA</sequence>
<dbReference type="InterPro" id="IPR029062">
    <property type="entry name" value="Class_I_gatase-like"/>
</dbReference>
<dbReference type="EC" id="4.2.1.130" evidence="1"/>
<comment type="catalytic activity">
    <reaction evidence="2">
        <text>methylglyoxal + H2O = (R)-lactate + H(+)</text>
        <dbReference type="Rhea" id="RHEA:27754"/>
        <dbReference type="ChEBI" id="CHEBI:15377"/>
        <dbReference type="ChEBI" id="CHEBI:15378"/>
        <dbReference type="ChEBI" id="CHEBI:16004"/>
        <dbReference type="ChEBI" id="CHEBI:17158"/>
        <dbReference type="EC" id="4.2.1.130"/>
    </reaction>
</comment>
<dbReference type="AlphaFoldDB" id="A0A074YMQ8"/>
<evidence type="ECO:0000256" key="1">
    <source>
        <dbReference type="ARBA" id="ARBA00013134"/>
    </source>
</evidence>
<dbReference type="PANTHER" id="PTHR48094">
    <property type="entry name" value="PROTEIN/NUCLEIC ACID DEGLYCASE DJ-1-RELATED"/>
    <property type="match status" value="1"/>
</dbReference>
<dbReference type="OrthoDB" id="543156at2759"/>
<dbReference type="CDD" id="cd03141">
    <property type="entry name" value="GATase1_Hsp31_like"/>
    <property type="match status" value="1"/>
</dbReference>
<accession>A0A074YMQ8</accession>
<organism evidence="3 4">
    <name type="scientific">Aureobasidium subglaciale (strain EXF-2481)</name>
    <name type="common">Aureobasidium pullulans var. subglaciale</name>
    <dbReference type="NCBI Taxonomy" id="1043005"/>
    <lineage>
        <taxon>Eukaryota</taxon>
        <taxon>Fungi</taxon>
        <taxon>Dikarya</taxon>
        <taxon>Ascomycota</taxon>
        <taxon>Pezizomycotina</taxon>
        <taxon>Dothideomycetes</taxon>
        <taxon>Dothideomycetidae</taxon>
        <taxon>Dothideales</taxon>
        <taxon>Saccotheciaceae</taxon>
        <taxon>Aureobasidium</taxon>
    </lineage>
</organism>
<reference evidence="3 4" key="1">
    <citation type="journal article" date="2014" name="BMC Genomics">
        <title>Genome sequencing of four Aureobasidium pullulans varieties: biotechnological potential, stress tolerance, and description of new species.</title>
        <authorList>
            <person name="Gostin Ar C."/>
            <person name="Ohm R.A."/>
            <person name="Kogej T."/>
            <person name="Sonjak S."/>
            <person name="Turk M."/>
            <person name="Zajc J."/>
            <person name="Zalar P."/>
            <person name="Grube M."/>
            <person name="Sun H."/>
            <person name="Han J."/>
            <person name="Sharma A."/>
            <person name="Chiniquy J."/>
            <person name="Ngan C.Y."/>
            <person name="Lipzen A."/>
            <person name="Barry K."/>
            <person name="Grigoriev I.V."/>
            <person name="Gunde-Cimerman N."/>
        </authorList>
    </citation>
    <scope>NUCLEOTIDE SEQUENCE [LARGE SCALE GENOMIC DNA]</scope>
    <source>
        <strain evidence="3 4">EXF-2481</strain>
    </source>
</reference>
<dbReference type="GO" id="GO:0005737">
    <property type="term" value="C:cytoplasm"/>
    <property type="evidence" value="ECO:0007669"/>
    <property type="project" value="TreeGrafter"/>
</dbReference>
<dbReference type="GO" id="GO:0019243">
    <property type="term" value="P:methylglyoxal catabolic process to D-lactate via S-lactoyl-glutathione"/>
    <property type="evidence" value="ECO:0007669"/>
    <property type="project" value="TreeGrafter"/>
</dbReference>
<proteinExistence type="predicted"/>
<dbReference type="InterPro" id="IPR050325">
    <property type="entry name" value="Prot/Nucl_acid_deglycase"/>
</dbReference>
<dbReference type="InParanoid" id="A0A074YMQ8"/>
<dbReference type="PANTHER" id="PTHR48094:SF22">
    <property type="entry name" value="DJ-1_PFPI DOMAIN-CONTAINING PROTEIN"/>
    <property type="match status" value="1"/>
</dbReference>
<protein>
    <recommendedName>
        <fullName evidence="1">D-lactate dehydratase</fullName>
        <ecNumber evidence="1">4.2.1.130</ecNumber>
    </recommendedName>
</protein>
<gene>
    <name evidence="3" type="ORF">AUEXF2481DRAFT_39947</name>
</gene>
<dbReference type="Pfam" id="PF17124">
    <property type="entry name" value="ThiJ_like"/>
    <property type="match status" value="1"/>
</dbReference>
<dbReference type="SUPFAM" id="SSF52317">
    <property type="entry name" value="Class I glutamine amidotransferase-like"/>
    <property type="match status" value="1"/>
</dbReference>
<dbReference type="HOGENOM" id="CLU_070319_0_0_1"/>
<dbReference type="EMBL" id="KL584759">
    <property type="protein sequence ID" value="KEQ95397.1"/>
    <property type="molecule type" value="Genomic_DNA"/>
</dbReference>
<evidence type="ECO:0000313" key="3">
    <source>
        <dbReference type="EMBL" id="KEQ95397.1"/>
    </source>
</evidence>
<dbReference type="STRING" id="1043005.A0A074YMQ8"/>
<dbReference type="InterPro" id="IPR032633">
    <property type="entry name" value="ThiJ-like"/>
</dbReference>
<dbReference type="GO" id="GO:0019172">
    <property type="term" value="F:glyoxalase III activity"/>
    <property type="evidence" value="ECO:0007669"/>
    <property type="project" value="UniProtKB-EC"/>
</dbReference>